<evidence type="ECO:0000256" key="10">
    <source>
        <dbReference type="SAM" id="MobiDB-lite"/>
    </source>
</evidence>
<dbReference type="Pfam" id="PF00069">
    <property type="entry name" value="Pkinase"/>
    <property type="match status" value="1"/>
</dbReference>
<dbReference type="GO" id="GO:0004708">
    <property type="term" value="F:MAP kinase kinase activity"/>
    <property type="evidence" value="ECO:0007669"/>
    <property type="project" value="UniProtKB-EC"/>
</dbReference>
<dbReference type="InterPro" id="IPR000719">
    <property type="entry name" value="Prot_kinase_dom"/>
</dbReference>
<evidence type="ECO:0000259" key="11">
    <source>
        <dbReference type="PROSITE" id="PS50011"/>
    </source>
</evidence>
<evidence type="ECO:0000256" key="7">
    <source>
        <dbReference type="ARBA" id="ARBA00049014"/>
    </source>
</evidence>
<dbReference type="SMART" id="SM00220">
    <property type="entry name" value="S_TKc"/>
    <property type="match status" value="1"/>
</dbReference>
<dbReference type="AlphaFoldDB" id="A0A8H7XRT5"/>
<evidence type="ECO:0000256" key="1">
    <source>
        <dbReference type="ARBA" id="ARBA00022679"/>
    </source>
</evidence>
<evidence type="ECO:0000256" key="8">
    <source>
        <dbReference type="ARBA" id="ARBA00049299"/>
    </source>
</evidence>
<dbReference type="PANTHER" id="PTHR48013:SF9">
    <property type="entry name" value="DUAL SPECIFICITY MITOGEN-ACTIVATED PROTEIN KINASE KINASE 5"/>
    <property type="match status" value="1"/>
</dbReference>
<feature type="compositionally biased region" description="Polar residues" evidence="10">
    <location>
        <begin position="164"/>
        <end position="186"/>
    </location>
</feature>
<dbReference type="InterPro" id="IPR008271">
    <property type="entry name" value="Ser/Thr_kinase_AS"/>
</dbReference>
<comment type="catalytic activity">
    <reaction evidence="9">
        <text>L-tyrosyl-[protein] + ATP = O-phospho-L-tyrosyl-[protein] + ADP + H(+)</text>
        <dbReference type="Rhea" id="RHEA:10596"/>
        <dbReference type="Rhea" id="RHEA-COMP:10136"/>
        <dbReference type="Rhea" id="RHEA-COMP:20101"/>
        <dbReference type="ChEBI" id="CHEBI:15378"/>
        <dbReference type="ChEBI" id="CHEBI:30616"/>
        <dbReference type="ChEBI" id="CHEBI:46858"/>
        <dbReference type="ChEBI" id="CHEBI:61978"/>
        <dbReference type="ChEBI" id="CHEBI:456216"/>
        <dbReference type="EC" id="2.7.12.2"/>
    </reaction>
</comment>
<protein>
    <recommendedName>
        <fullName evidence="6">mitogen-activated protein kinase kinase</fullName>
        <ecNumber evidence="6">2.7.12.2</ecNumber>
    </recommendedName>
</protein>
<keyword evidence="2" id="KW-0547">Nucleotide-binding</keyword>
<feature type="region of interest" description="Disordered" evidence="10">
    <location>
        <begin position="1"/>
        <end position="23"/>
    </location>
</feature>
<evidence type="ECO:0000256" key="9">
    <source>
        <dbReference type="ARBA" id="ARBA00051693"/>
    </source>
</evidence>
<organism evidence="12">
    <name type="scientific">Psilocybe cubensis</name>
    <name type="common">Psychedelic mushroom</name>
    <name type="synonym">Stropharia cubensis</name>
    <dbReference type="NCBI Taxonomy" id="181762"/>
    <lineage>
        <taxon>Eukaryota</taxon>
        <taxon>Fungi</taxon>
        <taxon>Dikarya</taxon>
        <taxon>Basidiomycota</taxon>
        <taxon>Agaricomycotina</taxon>
        <taxon>Agaricomycetes</taxon>
        <taxon>Agaricomycetidae</taxon>
        <taxon>Agaricales</taxon>
        <taxon>Agaricineae</taxon>
        <taxon>Strophariaceae</taxon>
        <taxon>Psilocybe</taxon>
    </lineage>
</organism>
<proteinExistence type="inferred from homology"/>
<evidence type="ECO:0000313" key="12">
    <source>
        <dbReference type="EMBL" id="KAG5165862.1"/>
    </source>
</evidence>
<reference evidence="12" key="1">
    <citation type="submission" date="2021-02" db="EMBL/GenBank/DDBJ databases">
        <title>Psilocybe cubensis genome.</title>
        <authorList>
            <person name="Mckernan K.J."/>
            <person name="Crawford S."/>
            <person name="Trippe A."/>
            <person name="Kane L.T."/>
            <person name="Mclaughlin S."/>
        </authorList>
    </citation>
    <scope>NUCLEOTIDE SEQUENCE [LARGE SCALE GENOMIC DNA]</scope>
    <source>
        <strain evidence="12">MGC-MH-2018</strain>
    </source>
</reference>
<evidence type="ECO:0000256" key="3">
    <source>
        <dbReference type="ARBA" id="ARBA00022777"/>
    </source>
</evidence>
<comment type="caution">
    <text evidence="12">The sequence shown here is derived from an EMBL/GenBank/DDBJ whole genome shotgun (WGS) entry which is preliminary data.</text>
</comment>
<evidence type="ECO:0000256" key="5">
    <source>
        <dbReference type="ARBA" id="ARBA00038035"/>
    </source>
</evidence>
<dbReference type="EMBL" id="JAFIQS010000009">
    <property type="protein sequence ID" value="KAG5165862.1"/>
    <property type="molecule type" value="Genomic_DNA"/>
</dbReference>
<feature type="region of interest" description="Disordered" evidence="10">
    <location>
        <begin position="154"/>
        <end position="282"/>
    </location>
</feature>
<sequence>MPQQIDQGHKSPRAMPHPGPLALEARDSLYHKYAGLQTLAQVLSTVSSATPSSFACLIASSSSSSSSSAVASTSSSKSYPLLTINSPTSPNFGIDLSQTNAFDSGSGSGSGPSSSAPACSTSSSSSSSSSHTSSIWGVCSRQRALDTQLRGHTLYTDEPEETLTPKQLTFPSSAGGITSNVISTDQCHSRRSSSSNSKSHNRSTKQSRLSKTESPRANETKSTRRVSQKDCSSNFSWSRHPQSSSSNIGQGASSRTSTRTFPRDSSRNRTRSDNNSNNARLYSTADEALERINFYGSNSLLPTYSSASASACSSSTGYVSRVGQTINAECAKGRSSASGARPVQFVGRTLSSSIEGRAAQLSPVQTQRQRQPTSQTGGFKRRFAEKREAFINVLDAHLVGYQNILPPHIVSNAEQTPKPLHGFAMLKGHSIAVRKVRDIGSGNGTARIETVRSVPLPASISPSARQTKTVEKEMESEFGLKEDSIWALKRFRTRDVPFADGLRARSQLKSECEVYRRIAEAPKVGKVGFEFVMELVAAMTFRGEHCLLMPLMATDLADVLDSRRTILPRSDTRRIVAQIAIGLATLHSIGVIHSDLKPANVLFTPSGTVKLGDFGLSYRTPTMEPLHRDTVYSSRAVGTRGYMAPEKVLARGYSYPVDYWALGCIFAEMVGVEDRMLRSFDECSDVMTWEEDYGGVEDRRAFFEDQELDEDSLSLVCGLLDPNPQTRFGILELIAHPFFMIKDDVSEFGKIGKTDPERFIVVDSPSPSEKLTPAHPIETSDPTNDTMYHWINPYGPYVLHS</sequence>
<dbReference type="InterPro" id="IPR011009">
    <property type="entry name" value="Kinase-like_dom_sf"/>
</dbReference>
<feature type="region of interest" description="Disordered" evidence="10">
    <location>
        <begin position="95"/>
        <end position="133"/>
    </location>
</feature>
<name>A0A8H7XRT5_PSICU</name>
<feature type="domain" description="Protein kinase" evidence="11">
    <location>
        <begin position="433"/>
        <end position="739"/>
    </location>
</feature>
<dbReference type="Gene3D" id="1.10.510.10">
    <property type="entry name" value="Transferase(Phosphotransferase) domain 1"/>
    <property type="match status" value="1"/>
</dbReference>
<keyword evidence="4" id="KW-0067">ATP-binding</keyword>
<dbReference type="PROSITE" id="PS00108">
    <property type="entry name" value="PROTEIN_KINASE_ST"/>
    <property type="match status" value="1"/>
</dbReference>
<feature type="compositionally biased region" description="Low complexity" evidence="10">
    <location>
        <begin position="362"/>
        <end position="375"/>
    </location>
</feature>
<evidence type="ECO:0000256" key="4">
    <source>
        <dbReference type="ARBA" id="ARBA00022840"/>
    </source>
</evidence>
<dbReference type="PROSITE" id="PS50011">
    <property type="entry name" value="PROTEIN_KINASE_DOM"/>
    <property type="match status" value="1"/>
</dbReference>
<dbReference type="EC" id="2.7.12.2" evidence="6"/>
<dbReference type="GO" id="GO:0005524">
    <property type="term" value="F:ATP binding"/>
    <property type="evidence" value="ECO:0007669"/>
    <property type="project" value="UniProtKB-KW"/>
</dbReference>
<feature type="compositionally biased region" description="Low complexity" evidence="10">
    <location>
        <begin position="242"/>
        <end position="254"/>
    </location>
</feature>
<keyword evidence="3" id="KW-0418">Kinase</keyword>
<gene>
    <name evidence="12" type="ORF">JR316_009448</name>
</gene>
<feature type="region of interest" description="Disordered" evidence="10">
    <location>
        <begin position="356"/>
        <end position="377"/>
    </location>
</feature>
<comment type="catalytic activity">
    <reaction evidence="8">
        <text>L-threonyl-[protein] + ATP = O-phospho-L-threonyl-[protein] + ADP + H(+)</text>
        <dbReference type="Rhea" id="RHEA:46608"/>
        <dbReference type="Rhea" id="RHEA-COMP:11060"/>
        <dbReference type="Rhea" id="RHEA-COMP:11605"/>
        <dbReference type="ChEBI" id="CHEBI:15378"/>
        <dbReference type="ChEBI" id="CHEBI:30013"/>
        <dbReference type="ChEBI" id="CHEBI:30616"/>
        <dbReference type="ChEBI" id="CHEBI:61977"/>
        <dbReference type="ChEBI" id="CHEBI:456216"/>
        <dbReference type="EC" id="2.7.12.2"/>
    </reaction>
</comment>
<keyword evidence="1" id="KW-0808">Transferase</keyword>
<feature type="compositionally biased region" description="Basic and acidic residues" evidence="10">
    <location>
        <begin position="261"/>
        <end position="272"/>
    </location>
</feature>
<comment type="catalytic activity">
    <reaction evidence="7">
        <text>L-seryl-[protein] + ATP = O-phospho-L-seryl-[protein] + ADP + H(+)</text>
        <dbReference type="Rhea" id="RHEA:17989"/>
        <dbReference type="Rhea" id="RHEA-COMP:9863"/>
        <dbReference type="Rhea" id="RHEA-COMP:11604"/>
        <dbReference type="ChEBI" id="CHEBI:15378"/>
        <dbReference type="ChEBI" id="CHEBI:29999"/>
        <dbReference type="ChEBI" id="CHEBI:30616"/>
        <dbReference type="ChEBI" id="CHEBI:83421"/>
        <dbReference type="ChEBI" id="CHEBI:456216"/>
        <dbReference type="EC" id="2.7.12.2"/>
    </reaction>
</comment>
<evidence type="ECO:0000256" key="2">
    <source>
        <dbReference type="ARBA" id="ARBA00022741"/>
    </source>
</evidence>
<feature type="compositionally biased region" description="Basic and acidic residues" evidence="10">
    <location>
        <begin position="210"/>
        <end position="222"/>
    </location>
</feature>
<comment type="similarity">
    <text evidence="5">Belongs to the protein kinase superfamily. STE Ser/Thr protein kinase family. MAP kinase kinase subfamily.</text>
</comment>
<evidence type="ECO:0000256" key="6">
    <source>
        <dbReference type="ARBA" id="ARBA00038999"/>
    </source>
</evidence>
<dbReference type="SUPFAM" id="SSF56112">
    <property type="entry name" value="Protein kinase-like (PK-like)"/>
    <property type="match status" value="1"/>
</dbReference>
<accession>A0A8H7XRT5</accession>
<dbReference type="PANTHER" id="PTHR48013">
    <property type="entry name" value="DUAL SPECIFICITY MITOGEN-ACTIVATED PROTEIN KINASE KINASE 5-RELATED"/>
    <property type="match status" value="1"/>
</dbReference>
<feature type="compositionally biased region" description="Polar residues" evidence="10">
    <location>
        <begin position="229"/>
        <end position="241"/>
    </location>
</feature>
<feature type="compositionally biased region" description="Low complexity" evidence="10">
    <location>
        <begin position="111"/>
        <end position="133"/>
    </location>
</feature>